<comment type="caution">
    <text evidence="2">The sequence shown here is derived from an EMBL/GenBank/DDBJ whole genome shotgun (WGS) entry which is preliminary data.</text>
</comment>
<dbReference type="Proteomes" id="UP000215902">
    <property type="component" value="Unassembled WGS sequence"/>
</dbReference>
<feature type="compositionally biased region" description="Polar residues" evidence="1">
    <location>
        <begin position="389"/>
        <end position="406"/>
    </location>
</feature>
<protein>
    <submittedName>
        <fullName evidence="2">Uncharacterized protein</fullName>
    </submittedName>
</protein>
<keyword evidence="3" id="KW-1185">Reference proteome</keyword>
<organism evidence="2 3">
    <name type="scientific">Macrostomum lignano</name>
    <dbReference type="NCBI Taxonomy" id="282301"/>
    <lineage>
        <taxon>Eukaryota</taxon>
        <taxon>Metazoa</taxon>
        <taxon>Spiralia</taxon>
        <taxon>Lophotrochozoa</taxon>
        <taxon>Platyhelminthes</taxon>
        <taxon>Rhabditophora</taxon>
        <taxon>Macrostomorpha</taxon>
        <taxon>Macrostomida</taxon>
        <taxon>Macrostomidae</taxon>
        <taxon>Macrostomum</taxon>
    </lineage>
</organism>
<feature type="compositionally biased region" description="Basic and acidic residues" evidence="1">
    <location>
        <begin position="70"/>
        <end position="87"/>
    </location>
</feature>
<reference evidence="2 3" key="1">
    <citation type="submission" date="2017-06" db="EMBL/GenBank/DDBJ databases">
        <title>A platform for efficient transgenesis in Macrostomum lignano, a flatworm model organism for stem cell research.</title>
        <authorList>
            <person name="Berezikov E."/>
        </authorList>
    </citation>
    <scope>NUCLEOTIDE SEQUENCE [LARGE SCALE GENOMIC DNA]</scope>
    <source>
        <strain evidence="2">DV1</strain>
        <tissue evidence="2">Whole organism</tissue>
    </source>
</reference>
<accession>A0A267G4V5</accession>
<evidence type="ECO:0000313" key="3">
    <source>
        <dbReference type="Proteomes" id="UP000215902"/>
    </source>
</evidence>
<feature type="compositionally biased region" description="Basic and acidic residues" evidence="1">
    <location>
        <begin position="232"/>
        <end position="250"/>
    </location>
</feature>
<evidence type="ECO:0000313" key="2">
    <source>
        <dbReference type="EMBL" id="PAA81051.1"/>
    </source>
</evidence>
<gene>
    <name evidence="2" type="ORF">BOX15_Mlig028124g3</name>
</gene>
<feature type="region of interest" description="Disordered" evidence="1">
    <location>
        <begin position="287"/>
        <end position="406"/>
    </location>
</feature>
<dbReference type="EMBL" id="NIVC01000553">
    <property type="protein sequence ID" value="PAA81051.1"/>
    <property type="molecule type" value="Genomic_DNA"/>
</dbReference>
<feature type="compositionally biased region" description="Polar residues" evidence="1">
    <location>
        <begin position="287"/>
        <end position="313"/>
    </location>
</feature>
<proteinExistence type="predicted"/>
<dbReference type="AlphaFoldDB" id="A0A267G4V5"/>
<name>A0A267G4V5_9PLAT</name>
<feature type="region of interest" description="Disordered" evidence="1">
    <location>
        <begin position="68"/>
        <end position="112"/>
    </location>
</feature>
<feature type="compositionally biased region" description="Low complexity" evidence="1">
    <location>
        <begin position="350"/>
        <end position="386"/>
    </location>
</feature>
<sequence length="406" mass="43318">MNVNCPPPELPDMNRLCRMDFCQACDLFPVDMGIDVGPLQARINECKRRYHREVWKILCDGVDGIEDQEAGAKDGKSGAVKESDRSARGGAGKAKFAGAGRPGFGHLELDGDRRDGRAVRNQEDFEDILKDLDARTEDTTKKRENRNNKSRPPPRKLNNQSNSTDSPASSSRRRPRSRSVGGVPASGNATKDGMAWLPIQAELQKLRSSLAAAAALAATATAATKSCRRNKTRSDDFDDSKGDDGEKDIGELVEETTLTGESRSEPQRGQTLVVTLTLNSENRTVAACSSTASFRTDTATSSAPMRISSSAPTAGTALRPATALRSATTTTDSGTPTRSTTSNSKRQVRSEISFSSSKIRSNGSGALGRATKSAGAAATTVAGSKSETIKSSLNEQTSNEIRISEQ</sequence>
<feature type="region of interest" description="Disordered" evidence="1">
    <location>
        <begin position="130"/>
        <end position="191"/>
    </location>
</feature>
<evidence type="ECO:0000256" key="1">
    <source>
        <dbReference type="SAM" id="MobiDB-lite"/>
    </source>
</evidence>
<feature type="compositionally biased region" description="Basic and acidic residues" evidence="1">
    <location>
        <begin position="130"/>
        <end position="147"/>
    </location>
</feature>
<feature type="region of interest" description="Disordered" evidence="1">
    <location>
        <begin position="221"/>
        <end position="269"/>
    </location>
</feature>
<feature type="compositionally biased region" description="Low complexity" evidence="1">
    <location>
        <begin position="326"/>
        <end position="342"/>
    </location>
</feature>